<keyword evidence="4" id="KW-1185">Reference proteome</keyword>
<name>A0A1U9QNV1_STRNV</name>
<feature type="compositionally biased region" description="Gly residues" evidence="1">
    <location>
        <begin position="1"/>
        <end position="15"/>
    </location>
</feature>
<dbReference type="EMBL" id="CP018047">
    <property type="protein sequence ID" value="AQU65948.1"/>
    <property type="molecule type" value="Genomic_DNA"/>
</dbReference>
<organism evidence="3 4">
    <name type="scientific">Streptomyces niveus</name>
    <name type="common">Streptomyces spheroides</name>
    <dbReference type="NCBI Taxonomy" id="193462"/>
    <lineage>
        <taxon>Bacteria</taxon>
        <taxon>Bacillati</taxon>
        <taxon>Actinomycetota</taxon>
        <taxon>Actinomycetes</taxon>
        <taxon>Kitasatosporales</taxon>
        <taxon>Streptomycetaceae</taxon>
        <taxon>Streptomyces</taxon>
    </lineage>
</organism>
<dbReference type="RefSeq" id="WP_078074477.1">
    <property type="nucleotide sequence ID" value="NZ_CP018047.1"/>
</dbReference>
<evidence type="ECO:0000313" key="3">
    <source>
        <dbReference type="EMBL" id="AQU65948.1"/>
    </source>
</evidence>
<feature type="domain" description="HTH cro/C1-type" evidence="2">
    <location>
        <begin position="31"/>
        <end position="84"/>
    </location>
</feature>
<dbReference type="GO" id="GO:0003677">
    <property type="term" value="F:DNA binding"/>
    <property type="evidence" value="ECO:0007669"/>
    <property type="project" value="InterPro"/>
</dbReference>
<gene>
    <name evidence="3" type="ORF">BBN63_06505</name>
</gene>
<proteinExistence type="predicted"/>
<dbReference type="Proteomes" id="UP000189677">
    <property type="component" value="Chromosome"/>
</dbReference>
<dbReference type="CDD" id="cd00093">
    <property type="entry name" value="HTH_XRE"/>
    <property type="match status" value="1"/>
</dbReference>
<dbReference type="InterPro" id="IPR001387">
    <property type="entry name" value="Cro/C1-type_HTH"/>
</dbReference>
<evidence type="ECO:0000259" key="2">
    <source>
        <dbReference type="PROSITE" id="PS50943"/>
    </source>
</evidence>
<dbReference type="Pfam" id="PF19054">
    <property type="entry name" value="DUF5753"/>
    <property type="match status" value="1"/>
</dbReference>
<dbReference type="Gene3D" id="1.10.260.40">
    <property type="entry name" value="lambda repressor-like DNA-binding domains"/>
    <property type="match status" value="1"/>
</dbReference>
<protein>
    <submittedName>
        <fullName evidence="3">Transcriptional regulator</fullName>
    </submittedName>
</protein>
<dbReference type="PROSITE" id="PS50943">
    <property type="entry name" value="HTH_CROC1"/>
    <property type="match status" value="1"/>
</dbReference>
<dbReference type="AlphaFoldDB" id="A0A1U9QNV1"/>
<evidence type="ECO:0000313" key="4">
    <source>
        <dbReference type="Proteomes" id="UP000189677"/>
    </source>
</evidence>
<dbReference type="SUPFAM" id="SSF47413">
    <property type="entry name" value="lambda repressor-like DNA-binding domains"/>
    <property type="match status" value="1"/>
</dbReference>
<accession>A0A1U9QNV1</accession>
<dbReference type="InterPro" id="IPR010982">
    <property type="entry name" value="Lambda_DNA-bd_dom_sf"/>
</dbReference>
<evidence type="ECO:0000256" key="1">
    <source>
        <dbReference type="SAM" id="MobiDB-lite"/>
    </source>
</evidence>
<dbReference type="InterPro" id="IPR043917">
    <property type="entry name" value="DUF5753"/>
</dbReference>
<dbReference type="Pfam" id="PF13560">
    <property type="entry name" value="HTH_31"/>
    <property type="match status" value="1"/>
</dbReference>
<sequence length="284" mass="32214">MTDGLGGTSGGGTGGEEPETSDSLKAFGAVLKAFRKRARLTQEEFAPRVRYSVPTVASVEQGRRFPTLEFVERSEEVLDAFGALRGAARHLARQPGLARWFRQWAKLEVEALSLYTYECRLIPGLLQTEAYARKLFVNQLPPLGDDQIETNMAARTERQRLLRERPNTSYSFILEEHLFLRNTGGREVTRELIDHILALAEQRNIEIQLMPQVKEDHAGLHGPMRLLETPDNRWLAYCEGQESGQLITDPKVVSMLQMRYARMRSQALSLEDSLSLLRQMRGAE</sequence>
<dbReference type="KEGG" id="snw:BBN63_06505"/>
<reference evidence="3 4" key="1">
    <citation type="submission" date="2016-11" db="EMBL/GenBank/DDBJ databases">
        <title>Complete genome sequence of Streptomyces niveus SCSIO 3406.</title>
        <authorList>
            <person name="Zhu Q."/>
            <person name="Cheng W."/>
            <person name="Song Y."/>
            <person name="Li Q."/>
            <person name="Ju J."/>
        </authorList>
    </citation>
    <scope>NUCLEOTIDE SEQUENCE [LARGE SCALE GENOMIC DNA]</scope>
    <source>
        <strain evidence="3 4">SCSIO 3406</strain>
    </source>
</reference>
<dbReference type="OrthoDB" id="4308543at2"/>
<dbReference type="SMART" id="SM00530">
    <property type="entry name" value="HTH_XRE"/>
    <property type="match status" value="1"/>
</dbReference>
<feature type="region of interest" description="Disordered" evidence="1">
    <location>
        <begin position="1"/>
        <end position="21"/>
    </location>
</feature>